<evidence type="ECO:0000256" key="1">
    <source>
        <dbReference type="ARBA" id="ARBA00004167"/>
    </source>
</evidence>
<comment type="subcellular location">
    <subcellularLocation>
        <location evidence="1">Membrane</location>
        <topology evidence="1">Single-pass membrane protein</topology>
    </subcellularLocation>
</comment>
<dbReference type="NCBIfam" id="TIGR01352">
    <property type="entry name" value="tonB_Cterm"/>
    <property type="match status" value="1"/>
</dbReference>
<dbReference type="SUPFAM" id="SSF74653">
    <property type="entry name" value="TolA/TonB C-terminal domain"/>
    <property type="match status" value="1"/>
</dbReference>
<keyword evidence="4 6" id="KW-0472">Membrane</keyword>
<evidence type="ECO:0000256" key="2">
    <source>
        <dbReference type="ARBA" id="ARBA00022692"/>
    </source>
</evidence>
<feature type="transmembrane region" description="Helical" evidence="6">
    <location>
        <begin position="96"/>
        <end position="114"/>
    </location>
</feature>
<reference evidence="8" key="1">
    <citation type="submission" date="2019-03" db="EMBL/GenBank/DDBJ databases">
        <title>Lake Tanganyika Metagenome-Assembled Genomes (MAGs).</title>
        <authorList>
            <person name="Tran P."/>
        </authorList>
    </citation>
    <scope>NUCLEOTIDE SEQUENCE</scope>
    <source>
        <strain evidence="8">K_DeepCast_150m_m2_040</strain>
    </source>
</reference>
<feature type="region of interest" description="Disordered" evidence="5">
    <location>
        <begin position="225"/>
        <end position="257"/>
    </location>
</feature>
<gene>
    <name evidence="8" type="ORF">FJY68_03365</name>
</gene>
<dbReference type="EMBL" id="VGIR01000012">
    <property type="protein sequence ID" value="MBM3330875.1"/>
    <property type="molecule type" value="Genomic_DNA"/>
</dbReference>
<organism evidence="8 9">
    <name type="scientific">candidate division WOR-3 bacterium</name>
    <dbReference type="NCBI Taxonomy" id="2052148"/>
    <lineage>
        <taxon>Bacteria</taxon>
        <taxon>Bacteria division WOR-3</taxon>
    </lineage>
</organism>
<keyword evidence="3 6" id="KW-1133">Transmembrane helix</keyword>
<dbReference type="InterPro" id="IPR027383">
    <property type="entry name" value="Znf_put"/>
</dbReference>
<evidence type="ECO:0000256" key="5">
    <source>
        <dbReference type="SAM" id="MobiDB-lite"/>
    </source>
</evidence>
<evidence type="ECO:0000313" key="9">
    <source>
        <dbReference type="Proteomes" id="UP000779900"/>
    </source>
</evidence>
<dbReference type="AlphaFoldDB" id="A0A937XBZ2"/>
<dbReference type="GO" id="GO:0055085">
    <property type="term" value="P:transmembrane transport"/>
    <property type="evidence" value="ECO:0007669"/>
    <property type="project" value="InterPro"/>
</dbReference>
<feature type="region of interest" description="Disordered" evidence="5">
    <location>
        <begin position="338"/>
        <end position="390"/>
    </location>
</feature>
<feature type="compositionally biased region" description="Polar residues" evidence="5">
    <location>
        <begin position="234"/>
        <end position="247"/>
    </location>
</feature>
<evidence type="ECO:0000259" key="7">
    <source>
        <dbReference type="PROSITE" id="PS52015"/>
    </source>
</evidence>
<dbReference type="Gene3D" id="1.10.10.1320">
    <property type="entry name" value="Anti-sigma factor, zinc-finger domain"/>
    <property type="match status" value="1"/>
</dbReference>
<sequence length="390" mass="42013">MKQTCGSVREWLGAFADGELDPGRAEQVRVHLETCAACRRELDQILALHKLTKSVEHPRLAEDYWDWHRAKVWHGIHNRKRAPMPSYRPSFAWPKLATAAAGLVVVLVVVIAGWRSLLERPGAVGRTLAERQTKAVAPVVAEPGTKRSAEVRETGRVTEGIPARVEGRFDEVAQVPAATGRDAEKVSIGYASRAAGTSGADGASKPAIASVRSSEEAELKVAAEQPDNDLASAPSGSAQHLRSSSTKPKGRIVSGPVLLDQPPLADADALDTGTVLLNVETDSSGRVLSAGVRRSSGSVRLDSVAVRQIRQSRFKAAVKNNRKVASSFEYHFRVQKKMDDLEEGQNPGIKQGPAELRESKGQQDSPTHGEKSQKPDSGSKDAPLKEKTSK</sequence>
<dbReference type="InterPro" id="IPR006260">
    <property type="entry name" value="TonB/TolA_C"/>
</dbReference>
<accession>A0A937XBZ2</accession>
<comment type="caution">
    <text evidence="8">The sequence shown here is derived from an EMBL/GenBank/DDBJ whole genome shotgun (WGS) entry which is preliminary data.</text>
</comment>
<dbReference type="GO" id="GO:0016020">
    <property type="term" value="C:membrane"/>
    <property type="evidence" value="ECO:0007669"/>
    <property type="project" value="UniProtKB-SubCell"/>
</dbReference>
<dbReference type="Gene3D" id="3.30.1150.10">
    <property type="match status" value="1"/>
</dbReference>
<dbReference type="Pfam" id="PF13490">
    <property type="entry name" value="zf-HC2"/>
    <property type="match status" value="1"/>
</dbReference>
<dbReference type="InterPro" id="IPR037682">
    <property type="entry name" value="TonB_C"/>
</dbReference>
<dbReference type="Proteomes" id="UP000779900">
    <property type="component" value="Unassembled WGS sequence"/>
</dbReference>
<evidence type="ECO:0000256" key="3">
    <source>
        <dbReference type="ARBA" id="ARBA00022989"/>
    </source>
</evidence>
<feature type="compositionally biased region" description="Basic and acidic residues" evidence="5">
    <location>
        <begin position="355"/>
        <end position="390"/>
    </location>
</feature>
<feature type="domain" description="TonB C-terminal" evidence="7">
    <location>
        <begin position="247"/>
        <end position="341"/>
    </location>
</feature>
<evidence type="ECO:0000313" key="8">
    <source>
        <dbReference type="EMBL" id="MBM3330875.1"/>
    </source>
</evidence>
<dbReference type="InterPro" id="IPR041916">
    <property type="entry name" value="Anti_sigma_zinc_sf"/>
</dbReference>
<dbReference type="PROSITE" id="PS52015">
    <property type="entry name" value="TONB_CTD"/>
    <property type="match status" value="1"/>
</dbReference>
<proteinExistence type="predicted"/>
<name>A0A937XBZ2_UNCW3</name>
<protein>
    <submittedName>
        <fullName evidence="8">TonB family protein</fullName>
    </submittedName>
</protein>
<evidence type="ECO:0000256" key="4">
    <source>
        <dbReference type="ARBA" id="ARBA00023136"/>
    </source>
</evidence>
<keyword evidence="2 6" id="KW-0812">Transmembrane</keyword>
<dbReference type="Pfam" id="PF03544">
    <property type="entry name" value="TonB_C"/>
    <property type="match status" value="1"/>
</dbReference>
<evidence type="ECO:0000256" key="6">
    <source>
        <dbReference type="SAM" id="Phobius"/>
    </source>
</evidence>